<keyword evidence="12" id="KW-1185">Reference proteome</keyword>
<evidence type="ECO:0000256" key="7">
    <source>
        <dbReference type="ARBA" id="ARBA00023136"/>
    </source>
</evidence>
<dbReference type="AlphaFoldDB" id="A0A3F2ZEC6"/>
<dbReference type="PANTHER" id="PTHR21137">
    <property type="entry name" value="ODORANT RECEPTOR"/>
    <property type="match status" value="1"/>
</dbReference>
<dbReference type="PANTHER" id="PTHR21137:SF35">
    <property type="entry name" value="ODORANT RECEPTOR 19A-RELATED"/>
    <property type="match status" value="1"/>
</dbReference>
<dbReference type="GO" id="GO:0007165">
    <property type="term" value="P:signal transduction"/>
    <property type="evidence" value="ECO:0007669"/>
    <property type="project" value="UniProtKB-KW"/>
</dbReference>
<sequence length="373" mass="43306">MADITECYSEFIKIENFLNLVIKILTFSFFPRKILFGLEKYTFPVVLIYYFLSIIIAFIYLNGTILEAVMVIEIFLGVVQVLVKLLTVLINEKDLYELLLWIRGLHQDCTFNAIRQSVETHFSTIQFFIRIFTKIICVLYNMAAAGVIAYAIYTNLVIFAIPWIPVKQNESNIYHHINQAFILPSITIIATPCEYILITIGSYIIAIQNIFHDMIKQLDNSNLENKKKVLKTIYIFHCKILKNLKMFNDVYSFVFTIQALSSAVIIMLLFYIIRIETNLIFIPLVLGIYLQFSLLCIFGELIYSKTANIFVDLYLTKWYEFDLSDQKVFLMMMRASQNPFGLKAAGMYDINIVMFIQVVKAGFSFCAILYTFT</sequence>
<evidence type="ECO:0000313" key="12">
    <source>
        <dbReference type="Proteomes" id="UP000092462"/>
    </source>
</evidence>
<organism evidence="11 12">
    <name type="scientific">Phlebotomus papatasi</name>
    <name type="common">Sandfly</name>
    <dbReference type="NCBI Taxonomy" id="29031"/>
    <lineage>
        <taxon>Eukaryota</taxon>
        <taxon>Metazoa</taxon>
        <taxon>Ecdysozoa</taxon>
        <taxon>Arthropoda</taxon>
        <taxon>Hexapoda</taxon>
        <taxon>Insecta</taxon>
        <taxon>Pterygota</taxon>
        <taxon>Neoptera</taxon>
        <taxon>Endopterygota</taxon>
        <taxon>Diptera</taxon>
        <taxon>Nematocera</taxon>
        <taxon>Psychodoidea</taxon>
        <taxon>Psychodidae</taxon>
        <taxon>Phlebotomus</taxon>
        <taxon>Phlebotomus</taxon>
    </lineage>
</organism>
<protein>
    <recommendedName>
        <fullName evidence="10">Odorant receptor</fullName>
    </recommendedName>
</protein>
<comment type="subcellular location">
    <subcellularLocation>
        <location evidence="1 10">Cell membrane</location>
        <topology evidence="1 10">Multi-pass membrane protein</topology>
    </subcellularLocation>
</comment>
<keyword evidence="4 10" id="KW-0812">Transmembrane</keyword>
<feature type="transmembrane region" description="Helical" evidence="10">
    <location>
        <begin position="250"/>
        <end position="273"/>
    </location>
</feature>
<evidence type="ECO:0000256" key="2">
    <source>
        <dbReference type="ARBA" id="ARBA00022475"/>
    </source>
</evidence>
<dbReference type="InterPro" id="IPR004117">
    <property type="entry name" value="7tm6_olfct_rcpt"/>
</dbReference>
<evidence type="ECO:0000256" key="9">
    <source>
        <dbReference type="ARBA" id="ARBA00023224"/>
    </source>
</evidence>
<dbReference type="Pfam" id="PF02949">
    <property type="entry name" value="7tm_6"/>
    <property type="match status" value="1"/>
</dbReference>
<keyword evidence="8 10" id="KW-0675">Receptor</keyword>
<keyword evidence="7 10" id="KW-0472">Membrane</keyword>
<dbReference type="GO" id="GO:0004984">
    <property type="term" value="F:olfactory receptor activity"/>
    <property type="evidence" value="ECO:0007669"/>
    <property type="project" value="InterPro"/>
</dbReference>
<dbReference type="VEuPathDB" id="VectorBase:PPAI013190"/>
<keyword evidence="2" id="KW-1003">Cell membrane</keyword>
<feature type="transmembrane region" description="Helical" evidence="10">
    <location>
        <begin position="138"/>
        <end position="161"/>
    </location>
</feature>
<feature type="transmembrane region" description="Helical" evidence="10">
    <location>
        <begin position="181"/>
        <end position="206"/>
    </location>
</feature>
<evidence type="ECO:0000256" key="5">
    <source>
        <dbReference type="ARBA" id="ARBA00022725"/>
    </source>
</evidence>
<dbReference type="Proteomes" id="UP000092462">
    <property type="component" value="Unassembled WGS sequence"/>
</dbReference>
<feature type="transmembrane region" description="Helical" evidence="10">
    <location>
        <begin position="352"/>
        <end position="372"/>
    </location>
</feature>
<evidence type="ECO:0000256" key="4">
    <source>
        <dbReference type="ARBA" id="ARBA00022692"/>
    </source>
</evidence>
<keyword evidence="5 10" id="KW-0552">Olfaction</keyword>
<proteinExistence type="inferred from homology"/>
<evidence type="ECO:0000256" key="10">
    <source>
        <dbReference type="RuleBase" id="RU351113"/>
    </source>
</evidence>
<keyword evidence="9 10" id="KW-0807">Transducer</keyword>
<dbReference type="GO" id="GO:0005886">
    <property type="term" value="C:plasma membrane"/>
    <property type="evidence" value="ECO:0007669"/>
    <property type="project" value="UniProtKB-SubCell"/>
</dbReference>
<dbReference type="GO" id="GO:0005549">
    <property type="term" value="F:odorant binding"/>
    <property type="evidence" value="ECO:0007669"/>
    <property type="project" value="InterPro"/>
</dbReference>
<keyword evidence="6 10" id="KW-1133">Transmembrane helix</keyword>
<evidence type="ECO:0000256" key="1">
    <source>
        <dbReference type="ARBA" id="ARBA00004651"/>
    </source>
</evidence>
<keyword evidence="3 10" id="KW-0716">Sensory transduction</keyword>
<reference evidence="11" key="1">
    <citation type="submission" date="2022-08" db="UniProtKB">
        <authorList>
            <consortium name="EnsemblMetazoa"/>
        </authorList>
    </citation>
    <scope>IDENTIFICATION</scope>
    <source>
        <strain evidence="11">Israel</strain>
    </source>
</reference>
<feature type="transmembrane region" description="Helical" evidence="10">
    <location>
        <begin position="41"/>
        <end position="62"/>
    </location>
</feature>
<evidence type="ECO:0000256" key="6">
    <source>
        <dbReference type="ARBA" id="ARBA00022989"/>
    </source>
</evidence>
<evidence type="ECO:0000256" key="8">
    <source>
        <dbReference type="ARBA" id="ARBA00023170"/>
    </source>
</evidence>
<evidence type="ECO:0000256" key="3">
    <source>
        <dbReference type="ARBA" id="ARBA00022606"/>
    </source>
</evidence>
<name>A0A3F2ZEC6_PHLPP</name>
<accession>A0A3F2ZEC6</accession>
<dbReference type="EMBL" id="AJVK01004204">
    <property type="status" value="NOT_ANNOTATED_CDS"/>
    <property type="molecule type" value="Genomic_DNA"/>
</dbReference>
<dbReference type="EnsemblMetazoa" id="PPAI013190-RA">
    <property type="protein sequence ID" value="PPAI013190-PA"/>
    <property type="gene ID" value="PPAI013190"/>
</dbReference>
<dbReference type="VEuPathDB" id="VectorBase:PPAPM1_008127"/>
<feature type="transmembrane region" description="Helical" evidence="10">
    <location>
        <begin position="68"/>
        <end position="90"/>
    </location>
</feature>
<evidence type="ECO:0000313" key="11">
    <source>
        <dbReference type="EnsemblMetazoa" id="PPAI013190-PA"/>
    </source>
</evidence>
<comment type="similarity">
    <text evidence="10">Belongs to the insect chemoreceptor superfamily. Heteromeric odorant receptor channel (TC 1.A.69) family.</text>
</comment>
<feature type="transmembrane region" description="Helical" evidence="10">
    <location>
        <begin position="279"/>
        <end position="303"/>
    </location>
</feature>